<dbReference type="PANTHER" id="PTHR30250:SF11">
    <property type="entry name" value="O-ANTIGEN TRANSPORTER-RELATED"/>
    <property type="match status" value="1"/>
</dbReference>
<keyword evidence="2" id="KW-1003">Cell membrane</keyword>
<feature type="transmembrane region" description="Helical" evidence="6">
    <location>
        <begin position="364"/>
        <end position="387"/>
    </location>
</feature>
<dbReference type="PANTHER" id="PTHR30250">
    <property type="entry name" value="PST FAMILY PREDICTED COLANIC ACID TRANSPORTER"/>
    <property type="match status" value="1"/>
</dbReference>
<proteinExistence type="predicted"/>
<keyword evidence="8" id="KW-1185">Reference proteome</keyword>
<dbReference type="Pfam" id="PF01943">
    <property type="entry name" value="Polysacc_synt"/>
    <property type="match status" value="1"/>
</dbReference>
<keyword evidence="5 6" id="KW-0472">Membrane</keyword>
<comment type="subcellular location">
    <subcellularLocation>
        <location evidence="1">Cell membrane</location>
        <topology evidence="1">Multi-pass membrane protein</topology>
    </subcellularLocation>
</comment>
<evidence type="ECO:0000313" key="8">
    <source>
        <dbReference type="Proteomes" id="UP000632774"/>
    </source>
</evidence>
<dbReference type="EMBL" id="JADFFM010000001">
    <property type="protein sequence ID" value="MBE9665835.1"/>
    <property type="molecule type" value="Genomic_DNA"/>
</dbReference>
<feature type="transmembrane region" description="Helical" evidence="6">
    <location>
        <begin position="44"/>
        <end position="70"/>
    </location>
</feature>
<feature type="transmembrane region" description="Helical" evidence="6">
    <location>
        <begin position="172"/>
        <end position="195"/>
    </location>
</feature>
<feature type="transmembrane region" description="Helical" evidence="6">
    <location>
        <begin position="147"/>
        <end position="166"/>
    </location>
</feature>
<keyword evidence="4 6" id="KW-1133">Transmembrane helix</keyword>
<dbReference type="Proteomes" id="UP000632774">
    <property type="component" value="Unassembled WGS sequence"/>
</dbReference>
<evidence type="ECO:0000256" key="3">
    <source>
        <dbReference type="ARBA" id="ARBA00022692"/>
    </source>
</evidence>
<dbReference type="InterPro" id="IPR002797">
    <property type="entry name" value="Polysacc_synth"/>
</dbReference>
<evidence type="ECO:0000256" key="4">
    <source>
        <dbReference type="ARBA" id="ARBA00022989"/>
    </source>
</evidence>
<feature type="transmembrane region" description="Helical" evidence="6">
    <location>
        <begin position="258"/>
        <end position="280"/>
    </location>
</feature>
<feature type="transmembrane region" description="Helical" evidence="6">
    <location>
        <begin position="215"/>
        <end position="234"/>
    </location>
</feature>
<feature type="transmembrane region" description="Helical" evidence="6">
    <location>
        <begin position="301"/>
        <end position="321"/>
    </location>
</feature>
<comment type="caution">
    <text evidence="7">The sequence shown here is derived from an EMBL/GenBank/DDBJ whole genome shotgun (WGS) entry which is preliminary data.</text>
</comment>
<feature type="transmembrane region" description="Helical" evidence="6">
    <location>
        <begin position="393"/>
        <end position="411"/>
    </location>
</feature>
<gene>
    <name evidence="7" type="ORF">IRJ18_05640</name>
</gene>
<protein>
    <submittedName>
        <fullName evidence="7">Oligosaccharide flippase family protein</fullName>
    </submittedName>
</protein>
<name>A0ABR9XF75_9SPHI</name>
<feature type="transmembrane region" description="Helical" evidence="6">
    <location>
        <begin position="82"/>
        <end position="108"/>
    </location>
</feature>
<dbReference type="InterPro" id="IPR050833">
    <property type="entry name" value="Poly_Biosynth_Transport"/>
</dbReference>
<feature type="transmembrane region" description="Helical" evidence="6">
    <location>
        <begin position="114"/>
        <end position="135"/>
    </location>
</feature>
<evidence type="ECO:0000256" key="5">
    <source>
        <dbReference type="ARBA" id="ARBA00023136"/>
    </source>
</evidence>
<dbReference type="RefSeq" id="WP_194105220.1">
    <property type="nucleotide sequence ID" value="NZ_JADFFM010000001.1"/>
</dbReference>
<feature type="transmembrane region" description="Helical" evidence="6">
    <location>
        <begin position="12"/>
        <end position="32"/>
    </location>
</feature>
<keyword evidence="3 6" id="KW-0812">Transmembrane</keyword>
<reference evidence="7 8" key="1">
    <citation type="submission" date="2020-10" db="EMBL/GenBank/DDBJ databases">
        <title>Mucilaginibacter mali sp. nov., isolated from rhizosphere soil of apple orchard.</title>
        <authorList>
            <person name="Lee J.-S."/>
            <person name="Kim H.S."/>
            <person name="Kim J.-S."/>
        </authorList>
    </citation>
    <scope>NUCLEOTIDE SEQUENCE [LARGE SCALE GENOMIC DNA]</scope>
    <source>
        <strain evidence="7 8">KCTC 23157</strain>
    </source>
</reference>
<evidence type="ECO:0000256" key="2">
    <source>
        <dbReference type="ARBA" id="ARBA00022475"/>
    </source>
</evidence>
<accession>A0ABR9XF75</accession>
<evidence type="ECO:0000256" key="1">
    <source>
        <dbReference type="ARBA" id="ARBA00004651"/>
    </source>
</evidence>
<sequence length="491" mass="56221">MSNQSALKSDTLKYLPVKIFPAVSGLLTIYFLTRSLSTALYATYSFVIASVLLFMQLSGGWINSSIIYFYPDFYNKKNEDDLKINIIGLQIILFLVASIGFIIICFFGKISIEIIISALLLMFFQIFINLLYSFLQAERAITVQITSTVIQSIIQILSVGICFVFFPQQLWLILFMLFFSYFIATIYVLFCTKIIKMLTFNNIKEKFSAELAKKILLYGLPICVWFFASQFYTVGDRVLFKYFNVVQYVGNYASFRDLAVGLSGFLTMPLLLASHPIIITMWKNGDEKYKIEQLIEQNIRILILFFFVSFVLTILSGKWIMTTIVSVKYLLNTTLMCLVLLSIFIGTISMYIHKALEVTGKTLLMSKISICVAILSFVLNFVILPLYGVTGAVIVNLVCQVTYLIAVYYYSKSILKPKLKIKFIASVLLCVTVIFTIDLLLRKTLKNHYTNLYEFVYTCIMCLIFLSRSQDIKLLFAPLFKKRPLSNTDNI</sequence>
<organism evidence="7 8">
    <name type="scientific">Mucilaginibacter boryungensis</name>
    <dbReference type="NCBI Taxonomy" id="768480"/>
    <lineage>
        <taxon>Bacteria</taxon>
        <taxon>Pseudomonadati</taxon>
        <taxon>Bacteroidota</taxon>
        <taxon>Sphingobacteriia</taxon>
        <taxon>Sphingobacteriales</taxon>
        <taxon>Sphingobacteriaceae</taxon>
        <taxon>Mucilaginibacter</taxon>
    </lineage>
</organism>
<feature type="transmembrane region" description="Helical" evidence="6">
    <location>
        <begin position="423"/>
        <end position="442"/>
    </location>
</feature>
<feature type="transmembrane region" description="Helical" evidence="6">
    <location>
        <begin position="448"/>
        <end position="466"/>
    </location>
</feature>
<evidence type="ECO:0000313" key="7">
    <source>
        <dbReference type="EMBL" id="MBE9665835.1"/>
    </source>
</evidence>
<feature type="transmembrane region" description="Helical" evidence="6">
    <location>
        <begin position="333"/>
        <end position="352"/>
    </location>
</feature>
<evidence type="ECO:0000256" key="6">
    <source>
        <dbReference type="SAM" id="Phobius"/>
    </source>
</evidence>